<feature type="compositionally biased region" description="Low complexity" evidence="1">
    <location>
        <begin position="18"/>
        <end position="36"/>
    </location>
</feature>
<evidence type="ECO:0008006" key="4">
    <source>
        <dbReference type="Google" id="ProtNLM"/>
    </source>
</evidence>
<dbReference type="Proteomes" id="UP000660554">
    <property type="component" value="Unassembled WGS sequence"/>
</dbReference>
<feature type="region of interest" description="Disordered" evidence="1">
    <location>
        <begin position="14"/>
        <end position="37"/>
    </location>
</feature>
<keyword evidence="3" id="KW-1185">Reference proteome</keyword>
<sequence>MLLFLCLTGCSGGGETQGAPGPSGSSPAPSAASASPQDLTGVIDRTRSVLAQSGAVGADAPGAQGLMLVRAWPTGAAYAWETRDQRLCWATVSDSVVGERACATRPLDPPVHPDRGVSGVATLFGNGWGRLFAADHQEVTAATCGDAPLEVRRVGTVADGSRTLYAVWFPDYTRGTIGLSLLHDGATSETRFRLGDAGDRTCGEAA</sequence>
<evidence type="ECO:0000256" key="1">
    <source>
        <dbReference type="SAM" id="MobiDB-lite"/>
    </source>
</evidence>
<evidence type="ECO:0000313" key="2">
    <source>
        <dbReference type="EMBL" id="GHI17571.1"/>
    </source>
</evidence>
<comment type="caution">
    <text evidence="2">The sequence shown here is derived from an EMBL/GenBank/DDBJ whole genome shotgun (WGS) entry which is preliminary data.</text>
</comment>
<evidence type="ECO:0000313" key="3">
    <source>
        <dbReference type="Proteomes" id="UP000660554"/>
    </source>
</evidence>
<gene>
    <name evidence="2" type="ORF">Scinn_70340</name>
</gene>
<name>A0ABQ3NXS5_STRVG</name>
<dbReference type="EMBL" id="BNDV01000017">
    <property type="protein sequence ID" value="GHI17571.1"/>
    <property type="molecule type" value="Genomic_DNA"/>
</dbReference>
<reference evidence="3" key="1">
    <citation type="submission" date="2020-09" db="EMBL/GenBank/DDBJ databases">
        <title>Whole genome shotgun sequence of Streptomyces cinnamonensis NBRC 15873.</title>
        <authorList>
            <person name="Komaki H."/>
            <person name="Tamura T."/>
        </authorList>
    </citation>
    <scope>NUCLEOTIDE SEQUENCE [LARGE SCALE GENOMIC DNA]</scope>
    <source>
        <strain evidence="3">NBRC 15873</strain>
    </source>
</reference>
<protein>
    <recommendedName>
        <fullName evidence="4">Lipoprotein</fullName>
    </recommendedName>
</protein>
<organism evidence="2 3">
    <name type="scientific">Streptomyces virginiae</name>
    <name type="common">Streptomyces cinnamonensis</name>
    <dbReference type="NCBI Taxonomy" id="1961"/>
    <lineage>
        <taxon>Bacteria</taxon>
        <taxon>Bacillati</taxon>
        <taxon>Actinomycetota</taxon>
        <taxon>Actinomycetes</taxon>
        <taxon>Kitasatosporales</taxon>
        <taxon>Streptomycetaceae</taxon>
        <taxon>Streptomyces</taxon>
    </lineage>
</organism>
<proteinExistence type="predicted"/>
<accession>A0ABQ3NXS5</accession>